<name>A0A8T2USY4_CERRI</name>
<dbReference type="Proteomes" id="UP000825935">
    <property type="component" value="Chromosome 4"/>
</dbReference>
<comment type="caution">
    <text evidence="7">The sequence shown here is derived from an EMBL/GenBank/DDBJ whole genome shotgun (WGS) entry which is preliminary data.</text>
</comment>
<dbReference type="Pfam" id="PF26576">
    <property type="entry name" value="IBH1_N"/>
    <property type="match status" value="1"/>
</dbReference>
<feature type="region of interest" description="Disordered" evidence="5">
    <location>
        <begin position="229"/>
        <end position="252"/>
    </location>
</feature>
<dbReference type="CDD" id="cd11444">
    <property type="entry name" value="bHLH_AtIBH1_like"/>
    <property type="match status" value="1"/>
</dbReference>
<accession>A0A8T2USY4</accession>
<dbReference type="InterPro" id="IPR044549">
    <property type="entry name" value="bHLH_AtIBH1-like"/>
</dbReference>
<sequence length="377" mass="41689">MAKPLRNTDSQSAHVYGNGDLGSVDGSVRLAALSSSPEDPCLPLVSENARPLHGCAAVHPQSGGADIESALLRLNHSPHASSHSSHSNRRFNPLIALFQLACPPRWDGPALRFSHDQENVLQYTITSSPGSDYPASTWKQAVMYSYVNLLLPALRKIHSESVDRPYDEKLSAVKLAADTSLAVVVGGNCVWRKALLQVARTSMKDSRSLRASDQTCGGPTSKLLRSLRRRMSRRSSLRKGGRRNEGNAYSISMKQSRTGRWSGYGITDSAYKNHHQLRRSKRSLHQNGLPSYLKVLRRLRRQRTSARRSNICAMLHEELNGSPSMAFSKEHVECLGGLVPGGRSMDISLLLQETAEYIIFLQMQVEALQSLFHHVSS</sequence>
<keyword evidence="8" id="KW-1185">Reference proteome</keyword>
<dbReference type="EMBL" id="CM035409">
    <property type="protein sequence ID" value="KAH7439341.1"/>
    <property type="molecule type" value="Genomic_DNA"/>
</dbReference>
<dbReference type="PANTHER" id="PTHR33124:SF12">
    <property type="entry name" value="TRANSCRIPTION FACTOR BHLH148"/>
    <property type="match status" value="1"/>
</dbReference>
<dbReference type="InterPro" id="IPR059002">
    <property type="entry name" value="IBH1_N"/>
</dbReference>
<evidence type="ECO:0000313" key="7">
    <source>
        <dbReference type="EMBL" id="KAH7439341.1"/>
    </source>
</evidence>
<evidence type="ECO:0000256" key="5">
    <source>
        <dbReference type="SAM" id="MobiDB-lite"/>
    </source>
</evidence>
<evidence type="ECO:0000256" key="1">
    <source>
        <dbReference type="ARBA" id="ARBA00004123"/>
    </source>
</evidence>
<evidence type="ECO:0000256" key="3">
    <source>
        <dbReference type="ARBA" id="ARBA00023163"/>
    </source>
</evidence>
<dbReference type="AlphaFoldDB" id="A0A8T2USY4"/>
<evidence type="ECO:0000256" key="2">
    <source>
        <dbReference type="ARBA" id="ARBA00023015"/>
    </source>
</evidence>
<feature type="domain" description="IBH1-like N-terminal" evidence="6">
    <location>
        <begin position="143"/>
        <end position="200"/>
    </location>
</feature>
<dbReference type="OrthoDB" id="786845at2759"/>
<comment type="subcellular location">
    <subcellularLocation>
        <location evidence="1">Nucleus</location>
    </subcellularLocation>
</comment>
<dbReference type="GO" id="GO:0006355">
    <property type="term" value="P:regulation of DNA-templated transcription"/>
    <property type="evidence" value="ECO:0007669"/>
    <property type="project" value="InterPro"/>
</dbReference>
<proteinExistence type="predicted"/>
<gene>
    <name evidence="7" type="ORF">KP509_04G057100</name>
</gene>
<evidence type="ECO:0000313" key="8">
    <source>
        <dbReference type="Proteomes" id="UP000825935"/>
    </source>
</evidence>
<keyword evidence="2" id="KW-0805">Transcription regulation</keyword>
<evidence type="ECO:0000259" key="6">
    <source>
        <dbReference type="Pfam" id="PF26576"/>
    </source>
</evidence>
<feature type="compositionally biased region" description="Basic residues" evidence="5">
    <location>
        <begin position="229"/>
        <end position="241"/>
    </location>
</feature>
<dbReference type="GO" id="GO:0005634">
    <property type="term" value="C:nucleus"/>
    <property type="evidence" value="ECO:0007669"/>
    <property type="project" value="UniProtKB-SubCell"/>
</dbReference>
<keyword evidence="3" id="KW-0804">Transcription</keyword>
<protein>
    <recommendedName>
        <fullName evidence="6">IBH1-like N-terminal domain-containing protein</fullName>
    </recommendedName>
</protein>
<dbReference type="PANTHER" id="PTHR33124">
    <property type="entry name" value="TRANSCRIPTION FACTOR IBH1-LIKE 1"/>
    <property type="match status" value="1"/>
</dbReference>
<evidence type="ECO:0000256" key="4">
    <source>
        <dbReference type="ARBA" id="ARBA00023242"/>
    </source>
</evidence>
<keyword evidence="4" id="KW-0539">Nucleus</keyword>
<reference evidence="7" key="1">
    <citation type="submission" date="2021-08" db="EMBL/GenBank/DDBJ databases">
        <title>WGS assembly of Ceratopteris richardii.</title>
        <authorList>
            <person name="Marchant D.B."/>
            <person name="Chen G."/>
            <person name="Jenkins J."/>
            <person name="Shu S."/>
            <person name="Leebens-Mack J."/>
            <person name="Grimwood J."/>
            <person name="Schmutz J."/>
            <person name="Soltis P."/>
            <person name="Soltis D."/>
            <person name="Chen Z.-H."/>
        </authorList>
    </citation>
    <scope>NUCLEOTIDE SEQUENCE</scope>
    <source>
        <strain evidence="7">Whitten #5841</strain>
        <tissue evidence="7">Leaf</tissue>
    </source>
</reference>
<organism evidence="7 8">
    <name type="scientific">Ceratopteris richardii</name>
    <name type="common">Triangle waterfern</name>
    <dbReference type="NCBI Taxonomy" id="49495"/>
    <lineage>
        <taxon>Eukaryota</taxon>
        <taxon>Viridiplantae</taxon>
        <taxon>Streptophyta</taxon>
        <taxon>Embryophyta</taxon>
        <taxon>Tracheophyta</taxon>
        <taxon>Polypodiopsida</taxon>
        <taxon>Polypodiidae</taxon>
        <taxon>Polypodiales</taxon>
        <taxon>Pteridineae</taxon>
        <taxon>Pteridaceae</taxon>
        <taxon>Parkerioideae</taxon>
        <taxon>Ceratopteris</taxon>
    </lineage>
</organism>
<dbReference type="InterPro" id="IPR044660">
    <property type="entry name" value="IBH1-like"/>
</dbReference>